<accession>A0A077R719</accession>
<dbReference type="EMBL" id="HG529627">
    <property type="protein sequence ID" value="CDI54767.1"/>
    <property type="molecule type" value="Genomic_DNA"/>
</dbReference>
<evidence type="ECO:0000256" key="2">
    <source>
        <dbReference type="SAM" id="MobiDB-lite"/>
    </source>
</evidence>
<evidence type="ECO:0000259" key="4">
    <source>
        <dbReference type="Pfam" id="PF07859"/>
    </source>
</evidence>
<dbReference type="InterPro" id="IPR029058">
    <property type="entry name" value="AB_hydrolase_fold"/>
</dbReference>
<dbReference type="SUPFAM" id="SSF53474">
    <property type="entry name" value="alpha/beta-Hydrolases"/>
    <property type="match status" value="1"/>
</dbReference>
<keyword evidence="1 5" id="KW-0378">Hydrolase</keyword>
<feature type="domain" description="Alpha/beta hydrolase fold-3" evidence="4">
    <location>
        <begin position="307"/>
        <end position="455"/>
    </location>
</feature>
<organism evidence="5">
    <name type="scientific">Melanopsichium pennsylvanicum 4</name>
    <dbReference type="NCBI Taxonomy" id="1398559"/>
    <lineage>
        <taxon>Eukaryota</taxon>
        <taxon>Fungi</taxon>
        <taxon>Dikarya</taxon>
        <taxon>Basidiomycota</taxon>
        <taxon>Ustilaginomycotina</taxon>
        <taxon>Ustilaginomycetes</taxon>
        <taxon>Ustilaginales</taxon>
        <taxon>Ustilaginaceae</taxon>
        <taxon>Melanopsichium</taxon>
    </lineage>
</organism>
<dbReference type="PANTHER" id="PTHR48081">
    <property type="entry name" value="AB HYDROLASE SUPERFAMILY PROTEIN C4A8.06C"/>
    <property type="match status" value="1"/>
</dbReference>
<keyword evidence="3" id="KW-0472">Membrane</keyword>
<evidence type="ECO:0000256" key="1">
    <source>
        <dbReference type="ARBA" id="ARBA00022801"/>
    </source>
</evidence>
<reference evidence="5" key="1">
    <citation type="journal article" date="2014" name="Genome Biol. Evol.">
        <title>Gene Loss Rather Than Gene Gain Is Associated with a Host Jump from Monocots to Dicots in the Smut Fungus Melanopsichium pennsylvanicum.</title>
        <authorList>
            <person name="Sharma R."/>
            <person name="Mishra B."/>
            <person name="Runge F."/>
            <person name="Thines M."/>
        </authorList>
    </citation>
    <scope>NUCLEOTIDE SEQUENCE</scope>
    <source>
        <strain evidence="5">4</strain>
    </source>
</reference>
<feature type="compositionally biased region" description="Low complexity" evidence="2">
    <location>
        <begin position="167"/>
        <end position="180"/>
    </location>
</feature>
<proteinExistence type="predicted"/>
<dbReference type="PANTHER" id="PTHR48081:SF8">
    <property type="entry name" value="ALPHA_BETA HYDROLASE FOLD-3 DOMAIN-CONTAINING PROTEIN-RELATED"/>
    <property type="match status" value="1"/>
</dbReference>
<feature type="region of interest" description="Disordered" evidence="2">
    <location>
        <begin position="166"/>
        <end position="209"/>
    </location>
</feature>
<keyword evidence="3" id="KW-1133">Transmembrane helix</keyword>
<feature type="transmembrane region" description="Helical" evidence="3">
    <location>
        <begin position="96"/>
        <end position="117"/>
    </location>
</feature>
<dbReference type="InterPro" id="IPR013094">
    <property type="entry name" value="AB_hydrolase_3"/>
</dbReference>
<name>A0A077R719_9BASI</name>
<feature type="transmembrane region" description="Helical" evidence="3">
    <location>
        <begin position="54"/>
        <end position="76"/>
    </location>
</feature>
<dbReference type="InterPro" id="IPR050300">
    <property type="entry name" value="GDXG_lipolytic_enzyme"/>
</dbReference>
<evidence type="ECO:0000313" key="5">
    <source>
        <dbReference type="EMBL" id="CDI54767.1"/>
    </source>
</evidence>
<dbReference type="AlphaFoldDB" id="A0A077R719"/>
<dbReference type="Pfam" id="PF07859">
    <property type="entry name" value="Abhydrolase_3"/>
    <property type="match status" value="1"/>
</dbReference>
<protein>
    <submittedName>
        <fullName evidence="5">Alpha beta-hydrolase</fullName>
    </submittedName>
</protein>
<evidence type="ECO:0000256" key="3">
    <source>
        <dbReference type="SAM" id="Phobius"/>
    </source>
</evidence>
<dbReference type="GO" id="GO:0016787">
    <property type="term" value="F:hydrolase activity"/>
    <property type="evidence" value="ECO:0007669"/>
    <property type="project" value="UniProtKB-KW"/>
</dbReference>
<dbReference type="Gene3D" id="3.40.50.1820">
    <property type="entry name" value="alpha/beta hydrolase"/>
    <property type="match status" value="1"/>
</dbReference>
<sequence length="644" mass="70759">MKTASGHYSFLEEPSWSPYHPTPFPKLEHHLFPPRDRQTLVYTLSSTFISILRLLYVLFLVVPIHTTAALLSHALIPKSRWLSKGWGRGVFPSRLPNWGIGQPVFIPIVGSLLWALVYGTPKGMGWQEERTVPWASRWLFGRAGHEGWTIGAESVTLPPLPIEPSCNENADAAATSSANNGHAVRHGAKSNGGIRQRQTNGHSKHDDRKSFIDRASEATTLSDEAAATIAPQAAPYDADSNFIPADILRGSIRGQDVGVHPQPIPAFFQWKQSPSSIAYGKTLSVKPGHDLAGIGSGAALSPHERIVLFFVGGGYHSGHAPQGPLSWTVCRQTSLRVLGVNFRKATKDSLAFPAALQDAVGAWVYVIKRLGFKPENVILMGDSAGGGLCLTLQLYLSSLMWSSRNGNDGHLGRARKLVLHSPMTDLTLGTQSFTYNEGVDIISPYKCSLARDNYLRHFIPVDGRKNLKLEGKILGEKNLEQIAGRYKIDPYTLSPEIEASEKYRQELSRLAKELTETIHDLGAFHPLFSMGLNAKQNIYLAQTLLLFRPIPSDPGADMEFLITAGTGEIFYDQIKFFTRNLLDLNFASPGEKPVLGQETGKAEADKIKVSLVEGVDWHHVFAYMNLPGVVKGEVDDVAKTFMLA</sequence>
<keyword evidence="3" id="KW-0812">Transmembrane</keyword>